<comment type="caution">
    <text evidence="1">The sequence shown here is derived from an EMBL/GenBank/DDBJ whole genome shotgun (WGS) entry which is preliminary data.</text>
</comment>
<sequence length="616" mass="65888">MSRYNPFAKTKRSEEGVSRTETSSGIPYASSRPQPEEELKTDLGLEVGDQRYKLDGIAFCAKMSFGVPGSGSRVAGTPMGMPTVGTGDKESLVTGGGAQAEKEMAMREEGSYFTSTATQALPTTTVPTPSRPRRPLLRTQSSTIDNNPFTPGGSITAHAFETSDPDLCLSLESMKGRQTLRVRGVERLEDGEVLDAGEGGVHVYLDPGMGGPSSLSGNAHSVLAQYIFNSICRRKLSSSGRTRKVLVVTLGDDVIDASTSATFLIYGQVKHDAQPAEAGRPKLELLATRRKAATKPEVPGDALYTEDGFKVPTMLSSRTLRRSASAAIHAARMSRVRSQSTIYMPPPAAPTVSRLGLSRSSSATTIDEGGPPKTTLAPPVKKLTPGRRGEKRKRPLKQQMEEDEEKRRRAGKIVSDAGVGAVAAPENWVRSPSGSLNRVAVKAGASIPVAGQSNGGIPEIIAVDDEDIFGNVNRIEDVGANQAVTKPRSATKSECETKNKASIKKRLLTSMEARNCGRSHPEFKDVFSVANKGVSFALRHTIAKDPLDKEVIEKIVKAHLDLYLPEVEVIAVDDDETDLPPGITESPGLQTPIAVEPLGNVQSIDIHEGDPNTTMI</sequence>
<dbReference type="Proteomes" id="UP001230649">
    <property type="component" value="Unassembled WGS sequence"/>
</dbReference>
<evidence type="ECO:0000313" key="1">
    <source>
        <dbReference type="EMBL" id="KAJ9108338.1"/>
    </source>
</evidence>
<gene>
    <name evidence="1" type="ORF">QFC20_003499</name>
</gene>
<reference evidence="1" key="1">
    <citation type="submission" date="2023-04" db="EMBL/GenBank/DDBJ databases">
        <title>Draft Genome sequencing of Naganishia species isolated from polar environments using Oxford Nanopore Technology.</title>
        <authorList>
            <person name="Leo P."/>
            <person name="Venkateswaran K."/>
        </authorList>
    </citation>
    <scope>NUCLEOTIDE SEQUENCE</scope>
    <source>
        <strain evidence="1">MNA-CCFEE 5262</strain>
    </source>
</reference>
<name>A0ACC2W9B9_9TREE</name>
<keyword evidence="2" id="KW-1185">Reference proteome</keyword>
<dbReference type="EMBL" id="JASBWS010000032">
    <property type="protein sequence ID" value="KAJ9108338.1"/>
    <property type="molecule type" value="Genomic_DNA"/>
</dbReference>
<evidence type="ECO:0000313" key="2">
    <source>
        <dbReference type="Proteomes" id="UP001230649"/>
    </source>
</evidence>
<protein>
    <submittedName>
        <fullName evidence="1">Uncharacterized protein</fullName>
    </submittedName>
</protein>
<organism evidence="1 2">
    <name type="scientific">Naganishia adeliensis</name>
    <dbReference type="NCBI Taxonomy" id="92952"/>
    <lineage>
        <taxon>Eukaryota</taxon>
        <taxon>Fungi</taxon>
        <taxon>Dikarya</taxon>
        <taxon>Basidiomycota</taxon>
        <taxon>Agaricomycotina</taxon>
        <taxon>Tremellomycetes</taxon>
        <taxon>Filobasidiales</taxon>
        <taxon>Filobasidiaceae</taxon>
        <taxon>Naganishia</taxon>
    </lineage>
</organism>
<proteinExistence type="predicted"/>
<accession>A0ACC2W9B9</accession>